<dbReference type="Proteomes" id="UP000270094">
    <property type="component" value="Unassembled WGS sequence"/>
</dbReference>
<keyword evidence="6" id="KW-0333">Golgi apparatus</keyword>
<reference evidence="9 10" key="1">
    <citation type="submission" date="2018-11" db="EMBL/GenBank/DDBJ databases">
        <authorList>
            <consortium name="Pathogen Informatics"/>
        </authorList>
    </citation>
    <scope>NUCLEOTIDE SEQUENCE [LARGE SCALE GENOMIC DNA]</scope>
</reference>
<evidence type="ECO:0000256" key="4">
    <source>
        <dbReference type="ARBA" id="ARBA00022448"/>
    </source>
</evidence>
<evidence type="ECO:0000256" key="7">
    <source>
        <dbReference type="ARBA" id="ARBA00023136"/>
    </source>
</evidence>
<comment type="subcellular location">
    <subcellularLocation>
        <location evidence="1">Golgi apparatus membrane</location>
        <topology evidence="1">Peripheral membrane protein</topology>
    </subcellularLocation>
</comment>
<gene>
    <name evidence="9" type="ORF">SVUK_LOCUS10565</name>
</gene>
<dbReference type="PANTHER" id="PTHR21443:SF0">
    <property type="entry name" value="CONSERVED OLIGOMERIC GOLGI COMPLEX SUBUNIT 7"/>
    <property type="match status" value="1"/>
</dbReference>
<evidence type="ECO:0000256" key="6">
    <source>
        <dbReference type="ARBA" id="ARBA00023034"/>
    </source>
</evidence>
<keyword evidence="4" id="KW-0813">Transport</keyword>
<dbReference type="EMBL" id="UYYB01095515">
    <property type="protein sequence ID" value="VDM75567.1"/>
    <property type="molecule type" value="Genomic_DNA"/>
</dbReference>
<organism evidence="9 10">
    <name type="scientific">Strongylus vulgaris</name>
    <name type="common">Blood worm</name>
    <dbReference type="NCBI Taxonomy" id="40348"/>
    <lineage>
        <taxon>Eukaryota</taxon>
        <taxon>Metazoa</taxon>
        <taxon>Ecdysozoa</taxon>
        <taxon>Nematoda</taxon>
        <taxon>Chromadorea</taxon>
        <taxon>Rhabditida</taxon>
        <taxon>Rhabditina</taxon>
        <taxon>Rhabditomorpha</taxon>
        <taxon>Strongyloidea</taxon>
        <taxon>Strongylidae</taxon>
        <taxon>Strongylus</taxon>
    </lineage>
</organism>
<dbReference type="InterPro" id="IPR019335">
    <property type="entry name" value="COG7"/>
</dbReference>
<keyword evidence="5" id="KW-0653">Protein transport</keyword>
<dbReference type="OrthoDB" id="5859028at2759"/>
<keyword evidence="10" id="KW-1185">Reference proteome</keyword>
<comment type="similarity">
    <text evidence="2">Belongs to the COG7 family.</text>
</comment>
<protein>
    <recommendedName>
        <fullName evidence="3">Conserved oligomeric Golgi complex subunit 7</fullName>
    </recommendedName>
    <alternativeName>
        <fullName evidence="8">Component of oligomeric Golgi complex 7</fullName>
    </alternativeName>
</protein>
<evidence type="ECO:0000313" key="10">
    <source>
        <dbReference type="Proteomes" id="UP000270094"/>
    </source>
</evidence>
<accession>A0A3P7JHF8</accession>
<dbReference type="GO" id="GO:0007030">
    <property type="term" value="P:Golgi organization"/>
    <property type="evidence" value="ECO:0007669"/>
    <property type="project" value="TreeGrafter"/>
</dbReference>
<evidence type="ECO:0000256" key="2">
    <source>
        <dbReference type="ARBA" id="ARBA00005831"/>
    </source>
</evidence>
<proteinExistence type="inferred from homology"/>
<sequence length="326" mass="36579">MVEFISIFRRISINRLREFTADFPSVQLIIDALYKELEFVFTHHHKVLRRFLNDDATSIVLSEAIQQGLSEINLTESFAGILTSDENPIESLQKVSQFVANRSDSSVPGLSAISQHLRAKIIRDLADPFRSALLSYILSKINALDLNSGSFRARVESLKTAIAELLHLLTDVFVHSEALFGHDVKNVVQQPIDKSTTSKGPQVSNLPAFSTAPHEYITTVGQELLQLFHLWEQFFLDDNVVHSFYVALKKKFEGDDLFKKTVSDVANNVITEFVTSVGDPSSYSKDVARQFHADTVFLKDAFEDLRTGNVEQLSALEAVLKSRYAA</sequence>
<keyword evidence="7" id="KW-0472">Membrane</keyword>
<dbReference type="GO" id="GO:0017119">
    <property type="term" value="C:Golgi transport complex"/>
    <property type="evidence" value="ECO:0007669"/>
    <property type="project" value="InterPro"/>
</dbReference>
<dbReference type="GO" id="GO:0006886">
    <property type="term" value="P:intracellular protein transport"/>
    <property type="evidence" value="ECO:0007669"/>
    <property type="project" value="InterPro"/>
</dbReference>
<evidence type="ECO:0000256" key="1">
    <source>
        <dbReference type="ARBA" id="ARBA00004395"/>
    </source>
</evidence>
<evidence type="ECO:0000256" key="5">
    <source>
        <dbReference type="ARBA" id="ARBA00022927"/>
    </source>
</evidence>
<evidence type="ECO:0000313" key="9">
    <source>
        <dbReference type="EMBL" id="VDM75567.1"/>
    </source>
</evidence>
<dbReference type="GO" id="GO:0006890">
    <property type="term" value="P:retrograde vesicle-mediated transport, Golgi to endoplasmic reticulum"/>
    <property type="evidence" value="ECO:0007669"/>
    <property type="project" value="TreeGrafter"/>
</dbReference>
<evidence type="ECO:0000256" key="8">
    <source>
        <dbReference type="ARBA" id="ARBA00031345"/>
    </source>
</evidence>
<dbReference type="PANTHER" id="PTHR21443">
    <property type="entry name" value="CONSERVED OLIGOMERIC GOLGI COMPLEX COMPONENT 7"/>
    <property type="match status" value="1"/>
</dbReference>
<dbReference type="GO" id="GO:0000139">
    <property type="term" value="C:Golgi membrane"/>
    <property type="evidence" value="ECO:0007669"/>
    <property type="project" value="UniProtKB-SubCell"/>
</dbReference>
<name>A0A3P7JHF8_STRVU</name>
<evidence type="ECO:0000256" key="3">
    <source>
        <dbReference type="ARBA" id="ARBA00020984"/>
    </source>
</evidence>
<dbReference type="AlphaFoldDB" id="A0A3P7JHF8"/>